<protein>
    <submittedName>
        <fullName evidence="1">Uncharacterized protein</fullName>
    </submittedName>
</protein>
<evidence type="ECO:0000313" key="1">
    <source>
        <dbReference type="EMBL" id="KDR51970.1"/>
    </source>
</evidence>
<gene>
    <name evidence="1" type="ORF">HMPREF1991_01937</name>
</gene>
<dbReference type="EMBL" id="JNGW01000084">
    <property type="protein sequence ID" value="KDR51970.1"/>
    <property type="molecule type" value="Genomic_DNA"/>
</dbReference>
<name>A0A069QGP5_HOYLO</name>
<accession>A0A069QGP5</accession>
<evidence type="ECO:0000313" key="2">
    <source>
        <dbReference type="Proteomes" id="UP000027442"/>
    </source>
</evidence>
<reference evidence="1 2" key="1">
    <citation type="submission" date="2013-08" db="EMBL/GenBank/DDBJ databases">
        <authorList>
            <person name="Weinstock G."/>
            <person name="Sodergren E."/>
            <person name="Wylie T."/>
            <person name="Fulton L."/>
            <person name="Fulton R."/>
            <person name="Fronick C."/>
            <person name="O'Laughlin M."/>
            <person name="Godfrey J."/>
            <person name="Miner T."/>
            <person name="Herter B."/>
            <person name="Appelbaum E."/>
            <person name="Cordes M."/>
            <person name="Lek S."/>
            <person name="Wollam A."/>
            <person name="Pepin K.H."/>
            <person name="Palsikar V.B."/>
            <person name="Mitreva M."/>
            <person name="Wilson R.K."/>
        </authorList>
    </citation>
    <scope>NUCLEOTIDE SEQUENCE [LARGE SCALE GENOMIC DNA]</scope>
    <source>
        <strain evidence="1 2">ATCC 15930</strain>
    </source>
</reference>
<dbReference type="PATRIC" id="fig|1122985.7.peg.2006"/>
<proteinExistence type="predicted"/>
<dbReference type="HOGENOM" id="CLU_2956774_0_0_10"/>
<dbReference type="Proteomes" id="UP000027442">
    <property type="component" value="Unassembled WGS sequence"/>
</dbReference>
<comment type="caution">
    <text evidence="1">The sequence shown here is derived from an EMBL/GenBank/DDBJ whole genome shotgun (WGS) entry which is preliminary data.</text>
</comment>
<keyword evidence="2" id="KW-1185">Reference proteome</keyword>
<dbReference type="AlphaFoldDB" id="A0A069QGP5"/>
<sequence length="59" mass="6941">MKLKKLIIKPITGLLISMWQCCYMSKIVRMYVLSFGQWQVLIKSSMLKAQYVECVIKEP</sequence>
<organism evidence="1 2">
    <name type="scientific">Hoylesella loescheii DSM 19665 = JCM 12249 = ATCC 15930</name>
    <dbReference type="NCBI Taxonomy" id="1122985"/>
    <lineage>
        <taxon>Bacteria</taxon>
        <taxon>Pseudomonadati</taxon>
        <taxon>Bacteroidota</taxon>
        <taxon>Bacteroidia</taxon>
        <taxon>Bacteroidales</taxon>
        <taxon>Prevotellaceae</taxon>
        <taxon>Hoylesella</taxon>
    </lineage>
</organism>